<feature type="domain" description="EGF-like" evidence="21">
    <location>
        <begin position="1245"/>
        <end position="1280"/>
    </location>
</feature>
<dbReference type="GO" id="GO:0032991">
    <property type="term" value="C:protein-containing complex"/>
    <property type="evidence" value="ECO:0000318"/>
    <property type="project" value="GO_Central"/>
</dbReference>
<accession>A0A1L8F1Z8</accession>
<keyword evidence="4" id="KW-1003">Cell membrane</keyword>
<comment type="subcellular location">
    <subcellularLocation>
        <location evidence="1">Apical cell membrane</location>
        <topology evidence="1">Single-pass type I membrane protein</topology>
    </subcellularLocation>
    <subcellularLocation>
        <location evidence="2">Secreted</location>
        <location evidence="2">Extracellular space</location>
        <location evidence="2">Extracellular matrix</location>
    </subcellularLocation>
</comment>
<dbReference type="SUPFAM" id="SSF57184">
    <property type="entry name" value="Growth factor receptor domain"/>
    <property type="match status" value="1"/>
</dbReference>
<feature type="domain" description="EGF-like" evidence="21">
    <location>
        <begin position="970"/>
        <end position="1006"/>
    </location>
</feature>
<dbReference type="Gene3D" id="2.10.25.10">
    <property type="entry name" value="Laminin"/>
    <property type="match status" value="18"/>
</dbReference>
<feature type="disulfide bond" evidence="19">
    <location>
        <begin position="556"/>
        <end position="565"/>
    </location>
</feature>
<feature type="domain" description="EGF-like" evidence="21">
    <location>
        <begin position="271"/>
        <end position="307"/>
    </location>
</feature>
<dbReference type="SUPFAM" id="SSF49899">
    <property type="entry name" value="Concanavalin A-like lectins/glucanases"/>
    <property type="match status" value="3"/>
</dbReference>
<dbReference type="PaxDb" id="8355-A0A1L8F1Z8"/>
<dbReference type="FunFam" id="2.10.25.10:FF:000391">
    <property type="entry name" value="Weary, isoform C"/>
    <property type="match status" value="1"/>
</dbReference>
<feature type="domain" description="EGF-like" evidence="21">
    <location>
        <begin position="1282"/>
        <end position="1318"/>
    </location>
</feature>
<evidence type="ECO:0000256" key="18">
    <source>
        <dbReference type="ARBA" id="ARBA00060989"/>
    </source>
</evidence>
<keyword evidence="22" id="KW-1185">Reference proteome</keyword>
<feature type="domain" description="EGF-like" evidence="21">
    <location>
        <begin position="43"/>
        <end position="82"/>
    </location>
</feature>
<feature type="domain" description="Laminin G" evidence="20">
    <location>
        <begin position="1033"/>
        <end position="1205"/>
    </location>
</feature>
<dbReference type="AGR" id="Xenbase:XB-GENE-6078472"/>
<feature type="disulfide bond" evidence="19">
    <location>
        <begin position="221"/>
        <end position="230"/>
    </location>
</feature>
<keyword evidence="9" id="KW-0732">Signal</keyword>
<keyword evidence="11" id="KW-0221">Differentiation</keyword>
<feature type="domain" description="EGF-like" evidence="21">
    <location>
        <begin position="526"/>
        <end position="566"/>
    </location>
</feature>
<dbReference type="GO" id="GO:0016324">
    <property type="term" value="C:apical plasma membrane"/>
    <property type="evidence" value="ECO:0007669"/>
    <property type="project" value="UniProtKB-SubCell"/>
</dbReference>
<feature type="disulfide bond" evidence="19">
    <location>
        <begin position="996"/>
        <end position="1005"/>
    </location>
</feature>
<feature type="domain" description="EGF-like" evidence="21">
    <location>
        <begin position="233"/>
        <end position="269"/>
    </location>
</feature>
<reference evidence="23" key="1">
    <citation type="submission" date="2025-08" db="UniProtKB">
        <authorList>
            <consortium name="RefSeq"/>
        </authorList>
    </citation>
    <scope>IDENTIFICATION</scope>
    <source>
        <strain evidence="23">J_2021</strain>
        <tissue evidence="23">Erythrocytes</tissue>
    </source>
</reference>
<dbReference type="PANTHER" id="PTHR24049">
    <property type="entry name" value="CRUMBS FAMILY MEMBER"/>
    <property type="match status" value="1"/>
</dbReference>
<dbReference type="FunFam" id="2.10.25.10:FF:000784">
    <property type="entry name" value="Uncharacterized protein"/>
    <property type="match status" value="1"/>
</dbReference>
<keyword evidence="16 19" id="KW-1015">Disulfide bond</keyword>
<dbReference type="FunFam" id="2.10.25.10:FF:000066">
    <property type="entry name" value="FAT atypical cadherin 4"/>
    <property type="match status" value="1"/>
</dbReference>
<dbReference type="FunFam" id="2.60.120.200:FF:000130">
    <property type="entry name" value="Crumbs 2, cell polarity complex component"/>
    <property type="match status" value="1"/>
</dbReference>
<dbReference type="GeneID" id="373552"/>
<evidence type="ECO:0000313" key="24">
    <source>
        <dbReference type="Xenbase" id="XB-GENE-6078472"/>
    </source>
</evidence>
<dbReference type="Proteomes" id="UP000186698">
    <property type="component" value="Chromosome 8S"/>
</dbReference>
<evidence type="ECO:0000256" key="13">
    <source>
        <dbReference type="ARBA" id="ARBA00022976"/>
    </source>
</evidence>
<feature type="disulfide bond" evidence="19">
    <location>
        <begin position="1387"/>
        <end position="1396"/>
    </location>
</feature>
<proteinExistence type="inferred from homology"/>
<dbReference type="InterPro" id="IPR001791">
    <property type="entry name" value="Laminin_G"/>
</dbReference>
<sequence length="1472" mass="162416">MRRIAPAGSHLTHQPLYMDPRRKSGSLASAVLQFLLFSFAKGLAQTCMSSPCLNGGTCLETSTGFTCLCPMQPLAFTGPTCGDIYDACAVYGCPSTHRCQSTPGLPHFQCVCQPGFNCTNECQSNSCPFLNSHCTVGEDSIMCKCQSGYGGVNCQYEVSPCFQNTCQNNATCLADAESYRCLCEPGFTGQDCEVNINECASDPCQNEALCVDKVNRYMCFCVPGFQGHHCEIDINECASRPCQNNGTCLNQLDQYECACANGYTGVNCEIEIDECQSGPCQNGATCWDHIGYFTCDCPAGYDGELCQQDIDECQSQPCQNGGRCVDEINRFQCDCSHTGFVGDHCEIEILECDSNPCQNNATCVERVKGYECLCWRGYSGIHCETDDNECTEKPCENGGLCLQLSNQSYYGTEPEFGDKFSYSQAAGYLCRCQPGFTGSNCSVNINECESGPCVNGGTCIDLINGFLCSCVSGYTGVGCSINIDECEDNPCKNGASCEDGVADYFCVCRPEAQDGTIWGGKNCSVKLVGCLEHSCQNRAECIPLYNEEKHSYTCKCQPGFAGENCSIPTTFSFLAQGYIMYDLLLSNESYLSNVSVRFRTTLPDMVLMYRGDEDSFLILELYNGFLYIRLKGNGRLFQLVIDNHKVNDGYWHNVEVDIISNSFLKFRLFHNGCRNGLCSRKQPLTEGFNPYLPESFSLVYIGGLVQEALIKNTLSQQNFTGCLEDLVVDLFPQLPHNVSSDRSFGMEPGCRKVELCHPNPCHNGANCIDLWSNFTCDCIRPYKGPTCMQEYIAGTFFREGTPSHTYFELNQDLGMSFNVSAFIRTLKPDGLLLQISHREIPYFSIYLNNSWVHIETLSAQPLVFKKKLSDGMKYFISISVREGNVTVTEPQQELYLGKVPPVTITKGDAVYVGGLATADNTTFWGGFFKGCLQDVRINNYHLEFFPTEEINVQETLYLGDNTNVTQNCVSDDICRQGPCRNNGNCSVTWNDFVCSCPSNFTGKRCEEPVWCERSPCSLDSTCVDVPKGFVCLANASFHGHNSAIFIPNISEEHDLTSISLTFRTRDRDAVLLQASKNVDFFLIAIQEGYLFVDLQSGNNVDGVQLNATKEVADAIWHRVVITMEKTTAVNSQWTFQLDDNLQKTFLWEGGNLNFLRSNIFISLAKDYTGCLGEVSIGGIYLPFTDHVLPQQDQFIRKSDTLELGCQGADVCTESPCLHSGTCQDLFNSFSCACRTGWNGQRCEINIDDCKSSPCLHGTCKDLEADYQCSCETGYAGTNCSININDCQHHQCLNGGTCVDGVNSYTCKCPANYAGTYCQWPFPPEQCNKNFTCFNGGKCDSGIWGANCTCRPGFKGRRCEINVNDCESNPCLNGGTCQDSVNTFKCICNSSFSGVRCEKYGAASMFPFPLVGVAVPVTCGVLLLLIIGVIFMVLTARKRRQSEGTYSPSQQEVAGARLEMDSVLKVPPEERLI</sequence>
<dbReference type="InterPro" id="IPR013320">
    <property type="entry name" value="ConA-like_dom_sf"/>
</dbReference>
<feature type="domain" description="EGF-like" evidence="21">
    <location>
        <begin position="444"/>
        <end position="480"/>
    </location>
</feature>
<dbReference type="PROSITE" id="PS01186">
    <property type="entry name" value="EGF_2"/>
    <property type="match status" value="13"/>
</dbReference>
<feature type="disulfide bond" evidence="19">
    <location>
        <begin position="1349"/>
        <end position="1358"/>
    </location>
</feature>
<feature type="disulfide bond" evidence="19">
    <location>
        <begin position="1233"/>
        <end position="1242"/>
    </location>
</feature>
<evidence type="ECO:0000259" key="21">
    <source>
        <dbReference type="PROSITE" id="PS50026"/>
    </source>
</evidence>
<dbReference type="STRING" id="8355.A0A1L8F1Z8"/>
<comment type="caution">
    <text evidence="19">Lacks conserved residue(s) required for the propagation of feature annotation.</text>
</comment>
<feature type="domain" description="EGF-like" evidence="21">
    <location>
        <begin position="1322"/>
        <end position="1359"/>
    </location>
</feature>
<keyword evidence="8" id="KW-0812">Transmembrane</keyword>
<dbReference type="Gene3D" id="2.60.120.200">
    <property type="match status" value="3"/>
</dbReference>
<evidence type="ECO:0000256" key="12">
    <source>
        <dbReference type="ARBA" id="ARBA00022837"/>
    </source>
</evidence>
<feature type="domain" description="EGF-like" evidence="21">
    <location>
        <begin position="1361"/>
        <end position="1397"/>
    </location>
</feature>
<feature type="domain" description="Laminin G" evidence="20">
    <location>
        <begin position="568"/>
        <end position="750"/>
    </location>
</feature>
<dbReference type="OrthoDB" id="283575at2759"/>
<feature type="domain" description="EGF-like" evidence="21">
    <location>
        <begin position="195"/>
        <end position="231"/>
    </location>
</feature>
<dbReference type="GO" id="GO:0005886">
    <property type="term" value="C:plasma membrane"/>
    <property type="evidence" value="ECO:0000318"/>
    <property type="project" value="GO_Central"/>
</dbReference>
<evidence type="ECO:0000256" key="2">
    <source>
        <dbReference type="ARBA" id="ARBA00004498"/>
    </source>
</evidence>
<dbReference type="InterPro" id="IPR000742">
    <property type="entry name" value="EGF"/>
</dbReference>
<dbReference type="Pfam" id="PF00008">
    <property type="entry name" value="EGF"/>
    <property type="match status" value="14"/>
</dbReference>
<dbReference type="CDD" id="cd00054">
    <property type="entry name" value="EGF_CA"/>
    <property type="match status" value="14"/>
</dbReference>
<evidence type="ECO:0000256" key="5">
    <source>
        <dbReference type="ARBA" id="ARBA00022525"/>
    </source>
</evidence>
<dbReference type="GO" id="GO:0007399">
    <property type="term" value="P:nervous system development"/>
    <property type="evidence" value="ECO:0007669"/>
    <property type="project" value="UniProtKB-ARBA"/>
</dbReference>
<dbReference type="FunFam" id="2.10.25.10:FF:000208">
    <property type="entry name" value="Crumbs 2, cell polarity complex component"/>
    <property type="match status" value="1"/>
</dbReference>
<feature type="disulfide bond" evidence="19">
    <location>
        <begin position="1249"/>
        <end position="1259"/>
    </location>
</feature>
<evidence type="ECO:0000256" key="16">
    <source>
        <dbReference type="ARBA" id="ARBA00023157"/>
    </source>
</evidence>
<evidence type="ECO:0000256" key="15">
    <source>
        <dbReference type="ARBA" id="ARBA00023136"/>
    </source>
</evidence>
<dbReference type="Pfam" id="PF12661">
    <property type="entry name" value="hEGF"/>
    <property type="match status" value="2"/>
</dbReference>
<dbReference type="InterPro" id="IPR018097">
    <property type="entry name" value="EGF_Ca-bd_CS"/>
</dbReference>
<dbReference type="FunFam" id="2.10.25.10:FF:000612">
    <property type="entry name" value="Crumbs 2, cell polarity complex component"/>
    <property type="match status" value="1"/>
</dbReference>
<feature type="disulfide bond" evidence="19">
    <location>
        <begin position="374"/>
        <end position="383"/>
    </location>
</feature>
<dbReference type="InterPro" id="IPR000152">
    <property type="entry name" value="EGF-type_Asp/Asn_hydroxyl_site"/>
</dbReference>
<feature type="disulfide bond" evidence="19">
    <location>
        <begin position="1308"/>
        <end position="1317"/>
    </location>
</feature>
<protein>
    <submittedName>
        <fullName evidence="23">Crumbs 2, cell polarity complex component S homeolog isoform X1</fullName>
    </submittedName>
</protein>
<organism evidence="22 23">
    <name type="scientific">Xenopus laevis</name>
    <name type="common">African clawed frog</name>
    <dbReference type="NCBI Taxonomy" id="8355"/>
    <lineage>
        <taxon>Eukaryota</taxon>
        <taxon>Metazoa</taxon>
        <taxon>Chordata</taxon>
        <taxon>Craniata</taxon>
        <taxon>Vertebrata</taxon>
        <taxon>Euteleostomi</taxon>
        <taxon>Amphibia</taxon>
        <taxon>Batrachia</taxon>
        <taxon>Anura</taxon>
        <taxon>Pipoidea</taxon>
        <taxon>Pipidae</taxon>
        <taxon>Xenopodinae</taxon>
        <taxon>Xenopus</taxon>
        <taxon>Xenopus</taxon>
    </lineage>
</organism>
<dbReference type="FunFam" id="2.10.25.10:FF:000080">
    <property type="entry name" value="Neurogenic locus notch 1"/>
    <property type="match status" value="1"/>
</dbReference>
<feature type="domain" description="EGF-like" evidence="21">
    <location>
        <begin position="752"/>
        <end position="788"/>
    </location>
</feature>
<feature type="domain" description="Laminin G" evidence="20">
    <location>
        <begin position="794"/>
        <end position="968"/>
    </location>
</feature>
<dbReference type="PROSITE" id="PS50025">
    <property type="entry name" value="LAM_G_DOMAIN"/>
    <property type="match status" value="3"/>
</dbReference>
<feature type="disulfide bond" evidence="19">
    <location>
        <begin position="183"/>
        <end position="192"/>
    </location>
</feature>
<dbReference type="OMA" id="CLCWPGF"/>
<dbReference type="PROSITE" id="PS50026">
    <property type="entry name" value="EGF_3"/>
    <property type="match status" value="19"/>
</dbReference>
<dbReference type="FunFam" id="2.60.120.200:FF:000081">
    <property type="entry name" value="Crumbs 1, cell polarity complex component"/>
    <property type="match status" value="1"/>
</dbReference>
<keyword evidence="12" id="KW-0106">Calcium</keyword>
<keyword evidence="7 19" id="KW-0245">EGF-like domain</keyword>
<dbReference type="CTD" id="373552"/>
<dbReference type="InterPro" id="IPR013032">
    <property type="entry name" value="EGF-like_CS"/>
</dbReference>
<dbReference type="SMART" id="SM00179">
    <property type="entry name" value="EGF_CA"/>
    <property type="match status" value="17"/>
</dbReference>
<evidence type="ECO:0000256" key="3">
    <source>
        <dbReference type="ARBA" id="ARBA00022473"/>
    </source>
</evidence>
<dbReference type="SUPFAM" id="SSF57196">
    <property type="entry name" value="EGF/Laminin"/>
    <property type="match status" value="12"/>
</dbReference>
<dbReference type="PROSITE" id="PS01187">
    <property type="entry name" value="EGF_CA"/>
    <property type="match status" value="5"/>
</dbReference>
<dbReference type="RefSeq" id="XP_018087310.1">
    <property type="nucleotide sequence ID" value="XM_018231821.2"/>
</dbReference>
<evidence type="ECO:0000256" key="14">
    <source>
        <dbReference type="ARBA" id="ARBA00022989"/>
    </source>
</evidence>
<dbReference type="PRINTS" id="PR00010">
    <property type="entry name" value="EGFBLOOD"/>
</dbReference>
<dbReference type="GO" id="GO:0007219">
    <property type="term" value="P:Notch signaling pathway"/>
    <property type="evidence" value="ECO:0007669"/>
    <property type="project" value="UniProtKB-KW"/>
</dbReference>
<evidence type="ECO:0000256" key="6">
    <source>
        <dbReference type="ARBA" id="ARBA00022530"/>
    </source>
</evidence>
<feature type="disulfide bond" evidence="19">
    <location>
        <begin position="432"/>
        <end position="441"/>
    </location>
</feature>
<evidence type="ECO:0000256" key="9">
    <source>
        <dbReference type="ARBA" id="ARBA00022729"/>
    </source>
</evidence>
<dbReference type="FunFam" id="2.10.25.10:FF:000039">
    <property type="entry name" value="Crumbs cell polarity complex component 1"/>
    <property type="match status" value="1"/>
</dbReference>
<dbReference type="FunFam" id="2.10.25.10:FF:000537">
    <property type="entry name" value="Notch 3"/>
    <property type="match status" value="1"/>
</dbReference>
<feature type="disulfide bond" evidence="19">
    <location>
        <begin position="297"/>
        <end position="306"/>
    </location>
</feature>
<evidence type="ECO:0000256" key="1">
    <source>
        <dbReference type="ARBA" id="ARBA00004247"/>
    </source>
</evidence>
<evidence type="ECO:0000256" key="4">
    <source>
        <dbReference type="ARBA" id="ARBA00022475"/>
    </source>
</evidence>
<dbReference type="Pfam" id="PF02210">
    <property type="entry name" value="Laminin_G_2"/>
    <property type="match status" value="3"/>
</dbReference>
<feature type="domain" description="EGF-like" evidence="21">
    <location>
        <begin position="386"/>
        <end position="442"/>
    </location>
</feature>
<dbReference type="FunFam" id="2.10.25.10:FF:000004">
    <property type="entry name" value="Neurogenic locus notch 1"/>
    <property type="match status" value="2"/>
</dbReference>
<evidence type="ECO:0000256" key="10">
    <source>
        <dbReference type="ARBA" id="ARBA00022737"/>
    </source>
</evidence>
<dbReference type="InterPro" id="IPR001881">
    <property type="entry name" value="EGF-like_Ca-bd_dom"/>
</dbReference>
<comment type="similarity">
    <text evidence="18">Belongs to the Crumbs protein family.</text>
</comment>
<keyword evidence="5" id="KW-0964">Secreted</keyword>
<evidence type="ECO:0000256" key="17">
    <source>
        <dbReference type="ARBA" id="ARBA00023180"/>
    </source>
</evidence>
<feature type="domain" description="EGF-like" evidence="21">
    <location>
        <begin position="309"/>
        <end position="346"/>
    </location>
</feature>
<evidence type="ECO:0000259" key="20">
    <source>
        <dbReference type="PROSITE" id="PS50025"/>
    </source>
</evidence>
<dbReference type="PROSITE" id="PS00022">
    <property type="entry name" value="EGF_1"/>
    <property type="match status" value="16"/>
</dbReference>
<keyword evidence="14" id="KW-1133">Transmembrane helix</keyword>
<feature type="domain" description="EGF-like" evidence="21">
    <location>
        <begin position="348"/>
        <end position="384"/>
    </location>
</feature>
<feature type="domain" description="EGF-like" evidence="21">
    <location>
        <begin position="1207"/>
        <end position="1243"/>
    </location>
</feature>
<feature type="domain" description="EGF-like" evidence="21">
    <location>
        <begin position="119"/>
        <end position="155"/>
    </location>
</feature>
<dbReference type="GO" id="GO:0045197">
    <property type="term" value="P:establishment or maintenance of epithelial cell apical/basal polarity"/>
    <property type="evidence" value="ECO:0000318"/>
    <property type="project" value="GO_Central"/>
</dbReference>
<dbReference type="GO" id="GO:0030154">
    <property type="term" value="P:cell differentiation"/>
    <property type="evidence" value="ECO:0007669"/>
    <property type="project" value="UniProtKB-KW"/>
</dbReference>
<dbReference type="GO" id="GO:0005509">
    <property type="term" value="F:calcium ion binding"/>
    <property type="evidence" value="ECO:0007669"/>
    <property type="project" value="InterPro"/>
</dbReference>
<dbReference type="FunFam" id="2.10.25.10:FF:000045">
    <property type="entry name" value="Slit guidance ligand 2"/>
    <property type="match status" value="1"/>
</dbReference>
<dbReference type="GO" id="GO:0007157">
    <property type="term" value="P:heterophilic cell-cell adhesion via plasma membrane cell adhesion molecules"/>
    <property type="evidence" value="ECO:0000318"/>
    <property type="project" value="GO_Central"/>
</dbReference>
<feature type="disulfide bond" evidence="19">
    <location>
        <begin position="259"/>
        <end position="268"/>
    </location>
</feature>
<name>A0A1L8F1Z8_XENLA</name>
<dbReference type="PROSITE" id="PS00010">
    <property type="entry name" value="ASX_HYDROXYL"/>
    <property type="match status" value="11"/>
</dbReference>
<dbReference type="FunFam" id="2.10.25.10:FF:000143">
    <property type="entry name" value="Protein crumbs 1"/>
    <property type="match status" value="1"/>
</dbReference>
<evidence type="ECO:0000313" key="22">
    <source>
        <dbReference type="Proteomes" id="UP000186698"/>
    </source>
</evidence>
<feature type="disulfide bond" evidence="19">
    <location>
        <begin position="470"/>
        <end position="479"/>
    </location>
</feature>
<dbReference type="SMART" id="SM00181">
    <property type="entry name" value="EGF"/>
    <property type="match status" value="21"/>
</dbReference>
<dbReference type="FunFam" id="2.10.25.10:FF:000279">
    <property type="entry name" value="Neurogenic locus notch 1"/>
    <property type="match status" value="1"/>
</dbReference>
<keyword evidence="3" id="KW-0217">Developmental protein</keyword>
<feature type="disulfide bond" evidence="19">
    <location>
        <begin position="1270"/>
        <end position="1279"/>
    </location>
</feature>
<gene>
    <name evidence="23 24" type="primary">crb2.S</name>
    <name evidence="23" type="synonym">crb2</name>
    <name evidence="23" type="synonym">erl-a</name>
    <name evidence="23" type="synonym">Xerl</name>
</gene>
<dbReference type="FunFam" id="2.10.25.10:FF:000095">
    <property type="entry name" value="Notch, isoform B"/>
    <property type="match status" value="1"/>
</dbReference>
<dbReference type="SMART" id="SM00282">
    <property type="entry name" value="LamG"/>
    <property type="match status" value="3"/>
</dbReference>
<keyword evidence="6" id="KW-0272">Extracellular matrix</keyword>
<feature type="disulfide bond" evidence="19">
    <location>
        <begin position="145"/>
        <end position="154"/>
    </location>
</feature>
<feature type="disulfide bond" evidence="19">
    <location>
        <begin position="778"/>
        <end position="787"/>
    </location>
</feature>
<evidence type="ECO:0000256" key="11">
    <source>
        <dbReference type="ARBA" id="ARBA00022782"/>
    </source>
</evidence>
<evidence type="ECO:0000256" key="7">
    <source>
        <dbReference type="ARBA" id="ARBA00022536"/>
    </source>
</evidence>
<evidence type="ECO:0000313" key="23">
    <source>
        <dbReference type="RefSeq" id="XP_018087310.1"/>
    </source>
</evidence>
<feature type="domain" description="EGF-like" evidence="21">
    <location>
        <begin position="482"/>
        <end position="524"/>
    </location>
</feature>
<evidence type="ECO:0000256" key="19">
    <source>
        <dbReference type="PROSITE-ProRule" id="PRU00076"/>
    </source>
</evidence>
<dbReference type="InterPro" id="IPR051022">
    <property type="entry name" value="Notch_Cell-Fate_Det"/>
</dbReference>
<keyword evidence="10" id="KW-0677">Repeat</keyword>
<feature type="domain" description="EGF-like" evidence="21">
    <location>
        <begin position="157"/>
        <end position="193"/>
    </location>
</feature>
<keyword evidence="17" id="KW-0325">Glycoprotein</keyword>
<keyword evidence="13" id="KW-0914">Notch signaling pathway</keyword>
<dbReference type="Xenbase" id="XB-GENE-6078472">
    <property type="gene designation" value="crb2.S"/>
</dbReference>
<evidence type="ECO:0000256" key="8">
    <source>
        <dbReference type="ARBA" id="ARBA00022692"/>
    </source>
</evidence>
<dbReference type="Bgee" id="373552">
    <property type="expression patterns" value="Expressed in neurula embryo and 4 other cell types or tissues"/>
</dbReference>
<dbReference type="InterPro" id="IPR009030">
    <property type="entry name" value="Growth_fac_rcpt_cys_sf"/>
</dbReference>
<dbReference type="PANTHER" id="PTHR24049:SF19">
    <property type="entry name" value="PROTEIN CRUMBS HOMOLOG 2"/>
    <property type="match status" value="1"/>
</dbReference>
<keyword evidence="15" id="KW-0472">Membrane</keyword>
<dbReference type="CDD" id="cd00110">
    <property type="entry name" value="LamG"/>
    <property type="match status" value="3"/>
</dbReference>